<accession>A0A5M6CW33</accession>
<name>A0A5M6CW33_9FLAO</name>
<keyword evidence="1" id="KW-0732">Signal</keyword>
<gene>
    <name evidence="2" type="ORF">F0460_00995</name>
</gene>
<evidence type="ECO:0000313" key="3">
    <source>
        <dbReference type="Proteomes" id="UP000325141"/>
    </source>
</evidence>
<dbReference type="RefSeq" id="WP_150009453.1">
    <property type="nucleotide sequence ID" value="NZ_VWSG01000001.1"/>
</dbReference>
<feature type="chain" id="PRO_5024285061" evidence="1">
    <location>
        <begin position="19"/>
        <end position="358"/>
    </location>
</feature>
<dbReference type="Proteomes" id="UP000325141">
    <property type="component" value="Unassembled WGS sequence"/>
</dbReference>
<protein>
    <submittedName>
        <fullName evidence="2">Uncharacterized protein</fullName>
    </submittedName>
</protein>
<dbReference type="EMBL" id="VWSG01000001">
    <property type="protein sequence ID" value="KAA5538212.1"/>
    <property type="molecule type" value="Genomic_DNA"/>
</dbReference>
<sequence length="358" mass="42084">MKNYLLGLCSFLSVAVWAQNVSCEEKVKTLLIDKIKDYLSNQLIPYYSEDDSKWGYFDRKSKRKITEPILRDAAFFHPHINLYYSLETNGQENGCTGKIMGSKENYQLENIYESDYQIYEAMIPPESMVKKSFKDKVDSAIGGFEVDEKGKLTTFNPKFYNAEKDQPNIFDIFQFKNNHYATVSIKDNNESFYQVINQKGETFSGFERLKNYPHRKQSYSHENDLWFLIATSENQFVFKSLFEGKQFADTFDNTDNWENFAQTIGYAVMSTNNKKGVLDLTTMKWKVKPVASNDFWYLNYSSLEPLAINYDKDEYSYNPTIIIPTEMIKKNRKNTHIYLQNSKNSFYDLKMKLYEPKD</sequence>
<proteinExistence type="predicted"/>
<comment type="caution">
    <text evidence="2">The sequence shown here is derived from an EMBL/GenBank/DDBJ whole genome shotgun (WGS) entry which is preliminary data.</text>
</comment>
<organism evidence="2 3">
    <name type="scientific">Paenimyroides baculatum</name>
    <dbReference type="NCBI Taxonomy" id="2608000"/>
    <lineage>
        <taxon>Bacteria</taxon>
        <taxon>Pseudomonadati</taxon>
        <taxon>Bacteroidota</taxon>
        <taxon>Flavobacteriia</taxon>
        <taxon>Flavobacteriales</taxon>
        <taxon>Flavobacteriaceae</taxon>
        <taxon>Paenimyroides</taxon>
    </lineage>
</organism>
<feature type="signal peptide" evidence="1">
    <location>
        <begin position="1"/>
        <end position="18"/>
    </location>
</feature>
<dbReference type="AlphaFoldDB" id="A0A5M6CW33"/>
<keyword evidence="3" id="KW-1185">Reference proteome</keyword>
<evidence type="ECO:0000313" key="2">
    <source>
        <dbReference type="EMBL" id="KAA5538212.1"/>
    </source>
</evidence>
<evidence type="ECO:0000256" key="1">
    <source>
        <dbReference type="SAM" id="SignalP"/>
    </source>
</evidence>
<reference evidence="2 3" key="1">
    <citation type="submission" date="2019-09" db="EMBL/GenBank/DDBJ databases">
        <title>Genome sequence and assembly of Flavobacterium sp.</title>
        <authorList>
            <person name="Chhetri G."/>
        </authorList>
    </citation>
    <scope>NUCLEOTIDE SEQUENCE [LARGE SCALE GENOMIC DNA]</scope>
    <source>
        <strain evidence="2 3">SNL9</strain>
    </source>
</reference>